<keyword evidence="1" id="KW-0472">Membrane</keyword>
<dbReference type="AlphaFoldDB" id="A0AAP0L245"/>
<organism evidence="2 3">
    <name type="scientific">Stephania yunnanensis</name>
    <dbReference type="NCBI Taxonomy" id="152371"/>
    <lineage>
        <taxon>Eukaryota</taxon>
        <taxon>Viridiplantae</taxon>
        <taxon>Streptophyta</taxon>
        <taxon>Embryophyta</taxon>
        <taxon>Tracheophyta</taxon>
        <taxon>Spermatophyta</taxon>
        <taxon>Magnoliopsida</taxon>
        <taxon>Ranunculales</taxon>
        <taxon>Menispermaceae</taxon>
        <taxon>Menispermoideae</taxon>
        <taxon>Cissampelideae</taxon>
        <taxon>Stephania</taxon>
    </lineage>
</organism>
<keyword evidence="3" id="KW-1185">Reference proteome</keyword>
<proteinExistence type="predicted"/>
<accession>A0AAP0L245</accession>
<dbReference type="GO" id="GO:0005737">
    <property type="term" value="C:cytoplasm"/>
    <property type="evidence" value="ECO:0007669"/>
    <property type="project" value="InterPro"/>
</dbReference>
<protein>
    <submittedName>
        <fullName evidence="2">Uncharacterized protein</fullName>
    </submittedName>
</protein>
<dbReference type="EMBL" id="JBBNAF010000002">
    <property type="protein sequence ID" value="KAK9163063.1"/>
    <property type="molecule type" value="Genomic_DNA"/>
</dbReference>
<comment type="caution">
    <text evidence="2">The sequence shown here is derived from an EMBL/GenBank/DDBJ whole genome shotgun (WGS) entry which is preliminary data.</text>
</comment>
<keyword evidence="1" id="KW-1133">Transmembrane helix</keyword>
<reference evidence="2 3" key="1">
    <citation type="submission" date="2024-01" db="EMBL/GenBank/DDBJ databases">
        <title>Genome assemblies of Stephania.</title>
        <authorList>
            <person name="Yang L."/>
        </authorList>
    </citation>
    <scope>NUCLEOTIDE SEQUENCE [LARGE SCALE GENOMIC DNA]</scope>
    <source>
        <strain evidence="2">YNDBR</strain>
        <tissue evidence="2">Leaf</tissue>
    </source>
</reference>
<feature type="transmembrane region" description="Helical" evidence="1">
    <location>
        <begin position="48"/>
        <end position="81"/>
    </location>
</feature>
<gene>
    <name evidence="2" type="ORF">Syun_003965</name>
</gene>
<dbReference type="GO" id="GO:0051536">
    <property type="term" value="F:iron-sulfur cluster binding"/>
    <property type="evidence" value="ECO:0007669"/>
    <property type="project" value="InterPro"/>
</dbReference>
<dbReference type="Proteomes" id="UP001420932">
    <property type="component" value="Unassembled WGS sequence"/>
</dbReference>
<sequence length="148" mass="16368">MNLEASPISNHTNCASRGRAIISTRKPRTCNLTIIHRTGLSTLALIDIIHSISFGITIGATLSIAFPFWLVAILIVIIFLVSPATDYHILSLREEKSVLVKANKPLWNVGSSFSIKKTMKSLPKVQIDDDLDMIDEDSPLTEEDLKKP</sequence>
<dbReference type="PANTHER" id="PTHR13273">
    <property type="entry name" value="ANAMORSIN"/>
    <property type="match status" value="1"/>
</dbReference>
<keyword evidence="1" id="KW-0812">Transmembrane</keyword>
<name>A0AAP0L245_9MAGN</name>
<evidence type="ECO:0000256" key="1">
    <source>
        <dbReference type="SAM" id="Phobius"/>
    </source>
</evidence>
<dbReference type="GO" id="GO:0016226">
    <property type="term" value="P:iron-sulfur cluster assembly"/>
    <property type="evidence" value="ECO:0007669"/>
    <property type="project" value="InterPro"/>
</dbReference>
<dbReference type="PANTHER" id="PTHR13273:SF14">
    <property type="entry name" value="ANAMORSIN"/>
    <property type="match status" value="1"/>
</dbReference>
<evidence type="ECO:0000313" key="3">
    <source>
        <dbReference type="Proteomes" id="UP001420932"/>
    </source>
</evidence>
<dbReference type="InterPro" id="IPR007785">
    <property type="entry name" value="Anamorsin"/>
</dbReference>
<evidence type="ECO:0000313" key="2">
    <source>
        <dbReference type="EMBL" id="KAK9163063.1"/>
    </source>
</evidence>